<evidence type="ECO:0000313" key="10">
    <source>
        <dbReference type="EMBL" id="GGV25532.1"/>
    </source>
</evidence>
<protein>
    <submittedName>
        <fullName evidence="10">Membrane protein</fullName>
    </submittedName>
</protein>
<sequence>MADLARWCVRHRLIAVLLWLLAFGGVTAAAAVAGSSYSNDYDVPGTESGRAAQLLQDGFPGLGGDSDTVVWHTVSGTVRAAGVERTMTRTLHRIASLPDVASVTGPYGRHGAHRISADGRTAYATVTFTRPADHVGASEARAVVRTAKAAQGDGLRVELGGSAIGLTESPREHTAEVVGVLVAAVVLFLAFGSLAASALPIATALVGVGTAYAGIGLLGHAMTVADFAPMLGMLIGLGVGIDYALFIVTRHRRGLRRGLSVTEAAVNAVATTGRAVVFAGATVCIALLGMLTLRLGFLNGVAVAASLTVVLTVAASVTLLPALLSYIGPRALSRRERGRLAAHGPRPELPTGLAARWSALVERRPKLLGSLAVAVVALLALPALSLHLGTSDQGNDPRTSTTRKAYDLLADGFGPGVNGPLTLVTRVDGGADELALDNLDTTLRATRGIASVTPATYSAGGGTAYLTVVPDAAPQSQDTSDLVDRLRTEVLPRAETGTSLDIQVGGVTAGYDDFADVIVGKLPLFVGAVIGLGCLLLLVAFRSLGIPLKAAVMNIAAVAAAFGIVVAVFQWGWGSELLGLGRAGPIEPFLPVIMVSVLFGLSMDYQVFLVSRMYEEWLETGDNRRAVRVGLAETSRVINSAAIIMISVFLAFVLSGDRVIAMFGIALASAVAVDAFVLRTLLVPALMHLLGAANWWLPAWLERLLPRVSIEPPECRAAHERLGEVSVDELRKDQQHDVRDIPG</sequence>
<dbReference type="PANTHER" id="PTHR33406:SF11">
    <property type="entry name" value="MEMBRANE PROTEIN SCO6666-RELATED"/>
    <property type="match status" value="1"/>
</dbReference>
<reference evidence="10" key="1">
    <citation type="journal article" date="2014" name="Int. J. Syst. Evol. Microbiol.">
        <title>Complete genome sequence of Corynebacterium casei LMG S-19264T (=DSM 44701T), isolated from a smear-ripened cheese.</title>
        <authorList>
            <consortium name="US DOE Joint Genome Institute (JGI-PGF)"/>
            <person name="Walter F."/>
            <person name="Albersmeier A."/>
            <person name="Kalinowski J."/>
            <person name="Ruckert C."/>
        </authorList>
    </citation>
    <scope>NUCLEOTIDE SEQUENCE</scope>
    <source>
        <strain evidence="10">JCM 4369</strain>
    </source>
</reference>
<feature type="transmembrane region" description="Helical" evidence="7">
    <location>
        <begin position="367"/>
        <end position="388"/>
    </location>
</feature>
<dbReference type="PROSITE" id="PS50156">
    <property type="entry name" value="SSD"/>
    <property type="match status" value="1"/>
</dbReference>
<dbReference type="GO" id="GO:0005886">
    <property type="term" value="C:plasma membrane"/>
    <property type="evidence" value="ECO:0007669"/>
    <property type="project" value="UniProtKB-SubCell"/>
</dbReference>
<evidence type="ECO:0000256" key="1">
    <source>
        <dbReference type="ARBA" id="ARBA00004651"/>
    </source>
</evidence>
<keyword evidence="11" id="KW-1185">Reference proteome</keyword>
<organism evidence="10 11">
    <name type="scientific">Streptomyces filipinensis</name>
    <dbReference type="NCBI Taxonomy" id="66887"/>
    <lineage>
        <taxon>Bacteria</taxon>
        <taxon>Bacillati</taxon>
        <taxon>Actinomycetota</taxon>
        <taxon>Actinomycetes</taxon>
        <taxon>Kitasatosporales</taxon>
        <taxon>Streptomycetaceae</taxon>
        <taxon>Streptomyces</taxon>
    </lineage>
</organism>
<evidence type="ECO:0000256" key="2">
    <source>
        <dbReference type="ARBA" id="ARBA00010157"/>
    </source>
</evidence>
<evidence type="ECO:0000256" key="8">
    <source>
        <dbReference type="SAM" id="SignalP"/>
    </source>
</evidence>
<dbReference type="InterPro" id="IPR050545">
    <property type="entry name" value="Mycobact_MmpL"/>
</dbReference>
<feature type="chain" id="PRO_5038885781" evidence="8">
    <location>
        <begin position="29"/>
        <end position="743"/>
    </location>
</feature>
<name>A0A918MF11_9ACTN</name>
<keyword evidence="4 7" id="KW-0812">Transmembrane</keyword>
<comment type="subcellular location">
    <subcellularLocation>
        <location evidence="1">Cell membrane</location>
        <topology evidence="1">Multi-pass membrane protein</topology>
    </subcellularLocation>
</comment>
<dbReference type="Proteomes" id="UP000618795">
    <property type="component" value="Unassembled WGS sequence"/>
</dbReference>
<dbReference type="InterPro" id="IPR000731">
    <property type="entry name" value="SSD"/>
</dbReference>
<evidence type="ECO:0000256" key="3">
    <source>
        <dbReference type="ARBA" id="ARBA00022475"/>
    </source>
</evidence>
<evidence type="ECO:0000256" key="5">
    <source>
        <dbReference type="ARBA" id="ARBA00022989"/>
    </source>
</evidence>
<feature type="transmembrane region" description="Helical" evidence="7">
    <location>
        <begin position="522"/>
        <end position="541"/>
    </location>
</feature>
<proteinExistence type="inferred from homology"/>
<keyword evidence="5 7" id="KW-1133">Transmembrane helix</keyword>
<feature type="transmembrane region" description="Helical" evidence="7">
    <location>
        <begin position="227"/>
        <end position="248"/>
    </location>
</feature>
<evidence type="ECO:0000256" key="7">
    <source>
        <dbReference type="SAM" id="Phobius"/>
    </source>
</evidence>
<dbReference type="AlphaFoldDB" id="A0A918MF11"/>
<feature type="transmembrane region" description="Helical" evidence="7">
    <location>
        <begin position="635"/>
        <end position="654"/>
    </location>
</feature>
<feature type="transmembrane region" description="Helical" evidence="7">
    <location>
        <begin position="593"/>
        <end position="614"/>
    </location>
</feature>
<feature type="transmembrane region" description="Helical" evidence="7">
    <location>
        <begin position="201"/>
        <end position="221"/>
    </location>
</feature>
<dbReference type="InterPro" id="IPR004869">
    <property type="entry name" value="MMPL_dom"/>
</dbReference>
<dbReference type="EMBL" id="BMTD01000028">
    <property type="protein sequence ID" value="GGV25532.1"/>
    <property type="molecule type" value="Genomic_DNA"/>
</dbReference>
<accession>A0A918MF11</accession>
<feature type="transmembrane region" description="Helical" evidence="7">
    <location>
        <begin position="553"/>
        <end position="573"/>
    </location>
</feature>
<keyword evidence="8" id="KW-0732">Signal</keyword>
<dbReference type="RefSeq" id="WP_191878138.1">
    <property type="nucleotide sequence ID" value="NZ_BMTD01000028.1"/>
</dbReference>
<feature type="transmembrane region" description="Helical" evidence="7">
    <location>
        <begin position="303"/>
        <end position="327"/>
    </location>
</feature>
<feature type="transmembrane region" description="Helical" evidence="7">
    <location>
        <begin position="275"/>
        <end position="297"/>
    </location>
</feature>
<reference evidence="10" key="2">
    <citation type="submission" date="2020-09" db="EMBL/GenBank/DDBJ databases">
        <authorList>
            <person name="Sun Q."/>
            <person name="Ohkuma M."/>
        </authorList>
    </citation>
    <scope>NUCLEOTIDE SEQUENCE</scope>
    <source>
        <strain evidence="10">JCM 4369</strain>
    </source>
</reference>
<evidence type="ECO:0000256" key="6">
    <source>
        <dbReference type="ARBA" id="ARBA00023136"/>
    </source>
</evidence>
<feature type="transmembrane region" description="Helical" evidence="7">
    <location>
        <begin position="177"/>
        <end position="194"/>
    </location>
</feature>
<evidence type="ECO:0000313" key="11">
    <source>
        <dbReference type="Proteomes" id="UP000618795"/>
    </source>
</evidence>
<keyword evidence="6 7" id="KW-0472">Membrane</keyword>
<dbReference type="Gene3D" id="1.20.1640.10">
    <property type="entry name" value="Multidrug efflux transporter AcrB transmembrane domain"/>
    <property type="match status" value="2"/>
</dbReference>
<comment type="similarity">
    <text evidence="2">Belongs to the resistance-nodulation-cell division (RND) (TC 2.A.6) family. MmpL subfamily.</text>
</comment>
<keyword evidence="3" id="KW-1003">Cell membrane</keyword>
<dbReference type="PANTHER" id="PTHR33406">
    <property type="entry name" value="MEMBRANE PROTEIN MJ1562-RELATED"/>
    <property type="match status" value="1"/>
</dbReference>
<comment type="caution">
    <text evidence="10">The sequence shown here is derived from an EMBL/GenBank/DDBJ whole genome shotgun (WGS) entry which is preliminary data.</text>
</comment>
<gene>
    <name evidence="10" type="ORF">GCM10010260_77480</name>
</gene>
<feature type="domain" description="SSD" evidence="9">
    <location>
        <begin position="177"/>
        <end position="326"/>
    </location>
</feature>
<dbReference type="SUPFAM" id="SSF82866">
    <property type="entry name" value="Multidrug efflux transporter AcrB transmembrane domain"/>
    <property type="match status" value="2"/>
</dbReference>
<feature type="transmembrane region" description="Helical" evidence="7">
    <location>
        <begin position="660"/>
        <end position="682"/>
    </location>
</feature>
<dbReference type="Pfam" id="PF03176">
    <property type="entry name" value="MMPL"/>
    <property type="match status" value="2"/>
</dbReference>
<evidence type="ECO:0000256" key="4">
    <source>
        <dbReference type="ARBA" id="ARBA00022692"/>
    </source>
</evidence>
<feature type="signal peptide" evidence="8">
    <location>
        <begin position="1"/>
        <end position="28"/>
    </location>
</feature>
<evidence type="ECO:0000259" key="9">
    <source>
        <dbReference type="PROSITE" id="PS50156"/>
    </source>
</evidence>